<dbReference type="EMBL" id="OU900105">
    <property type="protein sequence ID" value="CAG9856823.1"/>
    <property type="molecule type" value="Genomic_DNA"/>
</dbReference>
<dbReference type="PANTHER" id="PTHR13028">
    <property type="entry name" value="RRNA PROCESSING PROTEIN EBNA1-BINDING PROTEIN-RELATED"/>
    <property type="match status" value="1"/>
</dbReference>
<dbReference type="InterPro" id="IPR008610">
    <property type="entry name" value="Ebp2"/>
</dbReference>
<evidence type="ECO:0000313" key="9">
    <source>
        <dbReference type="Proteomes" id="UP001153712"/>
    </source>
</evidence>
<comment type="function">
    <text evidence="1">Required for the processing of the 27S pre-rRNA.</text>
</comment>
<dbReference type="AlphaFoldDB" id="A0A9N9TMP8"/>
<feature type="compositionally biased region" description="Basic and acidic residues" evidence="7">
    <location>
        <begin position="216"/>
        <end position="239"/>
    </location>
</feature>
<dbReference type="GO" id="GO:0005730">
    <property type="term" value="C:nucleolus"/>
    <property type="evidence" value="ECO:0007669"/>
    <property type="project" value="UniProtKB-SubCell"/>
</dbReference>
<sequence>MNSSDSELSDSDAELQQALLDGKLKPGLNKIEEAPKQFVNNISGLNQKIEEFKLKLPWIERLDCTNAQAPLAPELAAEMLVHEEKRSNQLRNNKKLPQFQPSEDPVLNDFKRELIFHRQAQATILEAIPKIKELGISTKRPEDYFAEMAKSDEQMHKIRENLKQKQEQQKRIERVKQLRQQRKEGKSLQVQLKLQRSKEKKEMMDQVKKAKKNFDFLDDKNKPMGKRAAEKRKMKDKKFGFGGKKKGMKKNTKDSAGDISEYRNPGKPAKKQAGKKFVNKNKPKQRLGKTRRIKTKTKGKK</sequence>
<accession>A0A9N9TMP8</accession>
<feature type="region of interest" description="Disordered" evidence="7">
    <location>
        <begin position="216"/>
        <end position="301"/>
    </location>
</feature>
<feature type="compositionally biased region" description="Basic residues" evidence="7">
    <location>
        <begin position="268"/>
        <end position="301"/>
    </location>
</feature>
<evidence type="ECO:0000256" key="1">
    <source>
        <dbReference type="ARBA" id="ARBA00003387"/>
    </source>
</evidence>
<evidence type="ECO:0000313" key="8">
    <source>
        <dbReference type="EMBL" id="CAG9856823.1"/>
    </source>
</evidence>
<evidence type="ECO:0000256" key="5">
    <source>
        <dbReference type="ARBA" id="ARBA00023054"/>
    </source>
</evidence>
<protein>
    <submittedName>
        <fullName evidence="8">Uncharacterized protein</fullName>
    </submittedName>
</protein>
<evidence type="ECO:0000256" key="3">
    <source>
        <dbReference type="ARBA" id="ARBA00007336"/>
    </source>
</evidence>
<gene>
    <name evidence="8" type="ORF">PHYEVI_LOCUS3236</name>
</gene>
<dbReference type="GO" id="GO:0034399">
    <property type="term" value="C:nuclear periphery"/>
    <property type="evidence" value="ECO:0007669"/>
    <property type="project" value="TreeGrafter"/>
</dbReference>
<organism evidence="8 9">
    <name type="scientific">Phyllotreta striolata</name>
    <name type="common">Striped flea beetle</name>
    <name type="synonym">Crioceris striolata</name>
    <dbReference type="NCBI Taxonomy" id="444603"/>
    <lineage>
        <taxon>Eukaryota</taxon>
        <taxon>Metazoa</taxon>
        <taxon>Ecdysozoa</taxon>
        <taxon>Arthropoda</taxon>
        <taxon>Hexapoda</taxon>
        <taxon>Insecta</taxon>
        <taxon>Pterygota</taxon>
        <taxon>Neoptera</taxon>
        <taxon>Endopterygota</taxon>
        <taxon>Coleoptera</taxon>
        <taxon>Polyphaga</taxon>
        <taxon>Cucujiformia</taxon>
        <taxon>Chrysomeloidea</taxon>
        <taxon>Chrysomelidae</taxon>
        <taxon>Galerucinae</taxon>
        <taxon>Alticini</taxon>
        <taxon>Phyllotreta</taxon>
    </lineage>
</organism>
<comment type="subcellular location">
    <subcellularLocation>
        <location evidence="2">Nucleus</location>
        <location evidence="2">Nucleolus</location>
    </subcellularLocation>
</comment>
<keyword evidence="4" id="KW-0690">Ribosome biogenesis</keyword>
<dbReference type="GO" id="GO:0006364">
    <property type="term" value="P:rRNA processing"/>
    <property type="evidence" value="ECO:0007669"/>
    <property type="project" value="TreeGrafter"/>
</dbReference>
<evidence type="ECO:0000256" key="6">
    <source>
        <dbReference type="ARBA" id="ARBA00023242"/>
    </source>
</evidence>
<dbReference type="Proteomes" id="UP001153712">
    <property type="component" value="Chromosome 12"/>
</dbReference>
<dbReference type="OrthoDB" id="443772at2759"/>
<comment type="similarity">
    <text evidence="3">Belongs to the EBP2 family.</text>
</comment>
<dbReference type="Pfam" id="PF05890">
    <property type="entry name" value="Ebp2"/>
    <property type="match status" value="1"/>
</dbReference>
<name>A0A9N9TMP8_PHYSR</name>
<keyword evidence="6" id="KW-0539">Nucleus</keyword>
<reference evidence="8" key="1">
    <citation type="submission" date="2022-01" db="EMBL/GenBank/DDBJ databases">
        <authorList>
            <person name="King R."/>
        </authorList>
    </citation>
    <scope>NUCLEOTIDE SEQUENCE</scope>
</reference>
<keyword evidence="5" id="KW-0175">Coiled coil</keyword>
<dbReference type="GO" id="GO:0042273">
    <property type="term" value="P:ribosomal large subunit biogenesis"/>
    <property type="evidence" value="ECO:0007669"/>
    <property type="project" value="TreeGrafter"/>
</dbReference>
<feature type="region of interest" description="Disordered" evidence="7">
    <location>
        <begin position="179"/>
        <end position="202"/>
    </location>
</feature>
<dbReference type="PANTHER" id="PTHR13028:SF0">
    <property type="entry name" value="RRNA-PROCESSING PROTEIN EBP2-RELATED"/>
    <property type="match status" value="1"/>
</dbReference>
<proteinExistence type="inferred from homology"/>
<evidence type="ECO:0000256" key="2">
    <source>
        <dbReference type="ARBA" id="ARBA00004604"/>
    </source>
</evidence>
<dbReference type="GO" id="GO:0030687">
    <property type="term" value="C:preribosome, large subunit precursor"/>
    <property type="evidence" value="ECO:0007669"/>
    <property type="project" value="TreeGrafter"/>
</dbReference>
<evidence type="ECO:0000256" key="4">
    <source>
        <dbReference type="ARBA" id="ARBA00022517"/>
    </source>
</evidence>
<keyword evidence="9" id="KW-1185">Reference proteome</keyword>
<evidence type="ECO:0000256" key="7">
    <source>
        <dbReference type="SAM" id="MobiDB-lite"/>
    </source>
</evidence>